<dbReference type="InterPro" id="IPR002586">
    <property type="entry name" value="CobQ/CobB/MinD/ParA_Nub-bd_dom"/>
</dbReference>
<dbReference type="Gene3D" id="3.40.50.10850">
    <property type="entry name" value="Ntrc-like two-domain protein"/>
    <property type="match status" value="1"/>
</dbReference>
<dbReference type="PANTHER" id="PTHR13696">
    <property type="entry name" value="P-LOOP CONTAINING NUCLEOSIDE TRIPHOSPHATE HYDROLASE"/>
    <property type="match status" value="1"/>
</dbReference>
<dbReference type="Gene3D" id="3.40.50.300">
    <property type="entry name" value="P-loop containing nucleotide triphosphate hydrolases"/>
    <property type="match status" value="1"/>
</dbReference>
<dbReference type="OrthoDB" id="3035369at2"/>
<keyword evidence="5" id="KW-1185">Reference proteome</keyword>
<dbReference type="EMBL" id="JAMDMJ010000023">
    <property type="protein sequence ID" value="MCY9597593.1"/>
    <property type="molecule type" value="Genomic_DNA"/>
</dbReference>
<dbReference type="Pfam" id="PF01656">
    <property type="entry name" value="CbiA"/>
    <property type="match status" value="1"/>
</dbReference>
<gene>
    <name evidence="2" type="ORF">M5X16_17665</name>
    <name evidence="3" type="ORF">PC41400_13215</name>
</gene>
<dbReference type="GeneID" id="95375772"/>
<evidence type="ECO:0000259" key="1">
    <source>
        <dbReference type="Pfam" id="PF01656"/>
    </source>
</evidence>
<dbReference type="KEGG" id="pchi:PC41400_13215"/>
<accession>A0A410WW51</accession>
<reference evidence="2 5" key="2">
    <citation type="submission" date="2022-05" db="EMBL/GenBank/DDBJ databases">
        <title>Genome Sequencing of Bee-Associated Microbes.</title>
        <authorList>
            <person name="Dunlap C."/>
        </authorList>
    </citation>
    <scope>NUCLEOTIDE SEQUENCE [LARGE SCALE GENOMIC DNA]</scope>
    <source>
        <strain evidence="2 5">NRRL B-23120</strain>
    </source>
</reference>
<evidence type="ECO:0000313" key="2">
    <source>
        <dbReference type="EMBL" id="MCY9597593.1"/>
    </source>
</evidence>
<dbReference type="InterPro" id="IPR050678">
    <property type="entry name" value="DNA_Partitioning_ATPase"/>
</dbReference>
<dbReference type="RefSeq" id="WP_042228072.1">
    <property type="nucleotide sequence ID" value="NZ_CP026520.1"/>
</dbReference>
<dbReference type="EMBL" id="CP026520">
    <property type="protein sequence ID" value="QAV18582.1"/>
    <property type="molecule type" value="Genomic_DNA"/>
</dbReference>
<sequence length="375" mass="41442">MKRLLILIGLDKEFASAMERFIREGEYCERLNIRSFTHCEHAGTFVNDNRGESPVILHGETIADEEVIRWFGEGHNGLVYRLSETPECTDLPAGNRIYRYQPFRTMLRDLLLRAAEQTGVPGPGRAGFRSGRTSILTVYSAFGGSGKSVLALNMATQLAAQGRKVLYVSLEAVSSSALLMKDGPPDSLSRLLYAWRKSPDRTADYADLLQCRHPAYGFDYLAPLPNIREADELQAEDVSGLVGRIADSGICDVLLLDLDSAVQPRTLGALRASDIVLWLVTQDAHALYKTRKVLEAMKSMLSMESCANKSLFVVNKYTGGDLGLAKEYDVAVFETLPYIPAWKTVSDPADWLGEPVFAAQVGHMLRRFSEGAEAL</sequence>
<evidence type="ECO:0000313" key="5">
    <source>
        <dbReference type="Proteomes" id="UP001527202"/>
    </source>
</evidence>
<proteinExistence type="predicted"/>
<evidence type="ECO:0000313" key="3">
    <source>
        <dbReference type="EMBL" id="QAV18582.1"/>
    </source>
</evidence>
<dbReference type="Proteomes" id="UP000288943">
    <property type="component" value="Chromosome"/>
</dbReference>
<name>A0A410WW51_9BACL</name>
<feature type="domain" description="CobQ/CobB/MinD/ParA nucleotide binding" evidence="1">
    <location>
        <begin position="137"/>
        <end position="321"/>
    </location>
</feature>
<organism evidence="3 4">
    <name type="scientific">Paenibacillus chitinolyticus</name>
    <dbReference type="NCBI Taxonomy" id="79263"/>
    <lineage>
        <taxon>Bacteria</taxon>
        <taxon>Bacillati</taxon>
        <taxon>Bacillota</taxon>
        <taxon>Bacilli</taxon>
        <taxon>Bacillales</taxon>
        <taxon>Paenibacillaceae</taxon>
        <taxon>Paenibacillus</taxon>
    </lineage>
</organism>
<dbReference type="Proteomes" id="UP001527202">
    <property type="component" value="Unassembled WGS sequence"/>
</dbReference>
<dbReference type="PANTHER" id="PTHR13696:SF99">
    <property type="entry name" value="COBYRINIC ACID AC-DIAMIDE SYNTHASE"/>
    <property type="match status" value="1"/>
</dbReference>
<evidence type="ECO:0000313" key="4">
    <source>
        <dbReference type="Proteomes" id="UP000288943"/>
    </source>
</evidence>
<dbReference type="SUPFAM" id="SSF52540">
    <property type="entry name" value="P-loop containing nucleoside triphosphate hydrolases"/>
    <property type="match status" value="1"/>
</dbReference>
<dbReference type="InterPro" id="IPR027417">
    <property type="entry name" value="P-loop_NTPase"/>
</dbReference>
<dbReference type="AlphaFoldDB" id="A0A410WW51"/>
<reference evidence="3 4" key="1">
    <citation type="submission" date="2018-01" db="EMBL/GenBank/DDBJ databases">
        <title>The whole genome sequencing and assembly of Paenibacillus chitinolyticus KCCM 41400 strain.</title>
        <authorList>
            <person name="Kim J.-Y."/>
            <person name="Park M.-K."/>
            <person name="Lee Y.-J."/>
            <person name="Yi H."/>
            <person name="Bahn Y.-S."/>
            <person name="Kim J.F."/>
            <person name="Lee D.-W."/>
        </authorList>
    </citation>
    <scope>NUCLEOTIDE SEQUENCE [LARGE SCALE GENOMIC DNA]</scope>
    <source>
        <strain evidence="3 4">KCCM 41400</strain>
    </source>
</reference>
<protein>
    <recommendedName>
        <fullName evidence="1">CobQ/CobB/MinD/ParA nucleotide binding domain-containing protein</fullName>
    </recommendedName>
</protein>